<dbReference type="EMBL" id="BSPC01000001">
    <property type="protein sequence ID" value="GLS16988.1"/>
    <property type="molecule type" value="Genomic_DNA"/>
</dbReference>
<gene>
    <name evidence="3" type="ORF">GCM10007874_00030</name>
</gene>
<dbReference type="SMART" id="SM00487">
    <property type="entry name" value="DEXDc"/>
    <property type="match status" value="1"/>
</dbReference>
<dbReference type="SUPFAM" id="SSF52540">
    <property type="entry name" value="P-loop containing nucleoside triphosphate hydrolases"/>
    <property type="match status" value="1"/>
</dbReference>
<dbReference type="Pfam" id="PF00271">
    <property type="entry name" value="Helicase_C"/>
    <property type="match status" value="1"/>
</dbReference>
<evidence type="ECO:0000259" key="1">
    <source>
        <dbReference type="PROSITE" id="PS51192"/>
    </source>
</evidence>
<proteinExistence type="predicted"/>
<dbReference type="InterPro" id="IPR006935">
    <property type="entry name" value="Helicase/UvrB_N"/>
</dbReference>
<dbReference type="InterPro" id="IPR014001">
    <property type="entry name" value="Helicase_ATP-bd"/>
</dbReference>
<dbReference type="PANTHER" id="PTHR47396">
    <property type="entry name" value="TYPE I RESTRICTION ENZYME ECOKI R PROTEIN"/>
    <property type="match status" value="1"/>
</dbReference>
<comment type="caution">
    <text evidence="3">The sequence shown here is derived from an EMBL/GenBank/DDBJ whole genome shotgun (WGS) entry which is preliminary data.</text>
</comment>
<evidence type="ECO:0000313" key="4">
    <source>
        <dbReference type="Proteomes" id="UP001156882"/>
    </source>
</evidence>
<feature type="domain" description="Helicase ATP-binding" evidence="1">
    <location>
        <begin position="19"/>
        <end position="178"/>
    </location>
</feature>
<dbReference type="PANTHER" id="PTHR47396:SF2">
    <property type="entry name" value="HELICASE ATP-BINDING DOMAIN-CONTAINING PROTEIN"/>
    <property type="match status" value="1"/>
</dbReference>
<feature type="domain" description="Helicase C-terminal" evidence="2">
    <location>
        <begin position="283"/>
        <end position="430"/>
    </location>
</feature>
<dbReference type="InterPro" id="IPR001650">
    <property type="entry name" value="Helicase_C-like"/>
</dbReference>
<dbReference type="InterPro" id="IPR050742">
    <property type="entry name" value="Helicase_Restrict-Modif_Enz"/>
</dbReference>
<dbReference type="PROSITE" id="PS51192">
    <property type="entry name" value="HELICASE_ATP_BIND_1"/>
    <property type="match status" value="1"/>
</dbReference>
<protein>
    <recommendedName>
        <fullName evidence="5">RNA helicase</fullName>
    </recommendedName>
</protein>
<organism evidence="3 4">
    <name type="scientific">Labrys miyagiensis</name>
    <dbReference type="NCBI Taxonomy" id="346912"/>
    <lineage>
        <taxon>Bacteria</taxon>
        <taxon>Pseudomonadati</taxon>
        <taxon>Pseudomonadota</taxon>
        <taxon>Alphaproteobacteria</taxon>
        <taxon>Hyphomicrobiales</taxon>
        <taxon>Xanthobacteraceae</taxon>
        <taxon>Labrys</taxon>
    </lineage>
</organism>
<dbReference type="Proteomes" id="UP001156882">
    <property type="component" value="Unassembled WGS sequence"/>
</dbReference>
<keyword evidence="4" id="KW-1185">Reference proteome</keyword>
<dbReference type="InterPro" id="IPR027417">
    <property type="entry name" value="P-loop_NTPase"/>
</dbReference>
<evidence type="ECO:0008006" key="5">
    <source>
        <dbReference type="Google" id="ProtNLM"/>
    </source>
</evidence>
<reference evidence="4" key="1">
    <citation type="journal article" date="2019" name="Int. J. Syst. Evol. Microbiol.">
        <title>The Global Catalogue of Microorganisms (GCM) 10K type strain sequencing project: providing services to taxonomists for standard genome sequencing and annotation.</title>
        <authorList>
            <consortium name="The Broad Institute Genomics Platform"/>
            <consortium name="The Broad Institute Genome Sequencing Center for Infectious Disease"/>
            <person name="Wu L."/>
            <person name="Ma J."/>
        </authorList>
    </citation>
    <scope>NUCLEOTIDE SEQUENCE [LARGE SCALE GENOMIC DNA]</scope>
    <source>
        <strain evidence="4">NBRC 101365</strain>
    </source>
</reference>
<evidence type="ECO:0000313" key="3">
    <source>
        <dbReference type="EMBL" id="GLS16988.1"/>
    </source>
</evidence>
<accession>A0ABQ6CBH2</accession>
<dbReference type="PROSITE" id="PS51194">
    <property type="entry name" value="HELICASE_CTER"/>
    <property type="match status" value="1"/>
</dbReference>
<name>A0ABQ6CBH2_9HYPH</name>
<evidence type="ECO:0000259" key="2">
    <source>
        <dbReference type="PROSITE" id="PS51194"/>
    </source>
</evidence>
<dbReference type="Gene3D" id="3.40.50.300">
    <property type="entry name" value="P-loop containing nucleotide triphosphate hydrolases"/>
    <property type="match status" value="2"/>
</dbReference>
<dbReference type="Pfam" id="PF04851">
    <property type="entry name" value="ResIII"/>
    <property type="match status" value="1"/>
</dbReference>
<sequence length="553" mass="61155">MLKLRPWQREAHDQAIAWLTETRTDRHFLINAAPGAGKTLATCAIAATLIEKGEIDRVVVIAPRSEVVKQWASDFARVTGRHMNKATGADRELHTLGLDLCATWSAVSGLQDAFQAICRDRRVLVVCDEHHHAAVAAAWGDSADSAFADARYVIVLTGTPIRSDRAQSVWLAYDDRGVIDHPAEGTYTLTYGAAVDLGYCRPVTFHRHEGHFTVDLEGGEAVRISSREKADISGKLARIPALQRALDFYRLACVPQFEPGGRIPLASGYQASMVKWASSKLSDLRERMPRAGGLVIAPSIEMAEFFVHLIERVEGERPIIVHSQMPGAESRIAAFRNTDRRWIVSVAMIAEGVDIPRLRVLIYLPHALTELAFRQAIGRVVRTDGPDDDTRAYVVMPSFDTLEAYARRVEEEMSGDARRDHEPRTKRCPTCTEENLLNATECSACGHEFPARTRRFHACPQCDGLNPVGAQECQHCGTSLGHAFSLTLDEALRAGAIVRGMEIEEDAVKASERIAPRVREMVLKSGDAALVRVTQLLPEESWSRLRAILEDAT</sequence>